<evidence type="ECO:0000313" key="4">
    <source>
        <dbReference type="EMBL" id="PSB19656.1"/>
    </source>
</evidence>
<protein>
    <submittedName>
        <fullName evidence="4">Response regulator</fullName>
    </submittedName>
</protein>
<accession>A0A2T1DGQ0</accession>
<dbReference type="STRING" id="1920490.GCA_001895925_00192"/>
<reference evidence="4 5" key="1">
    <citation type="submission" date="2018-02" db="EMBL/GenBank/DDBJ databases">
        <authorList>
            <person name="Cohen D.B."/>
            <person name="Kent A.D."/>
        </authorList>
    </citation>
    <scope>NUCLEOTIDE SEQUENCE [LARGE SCALE GENOMIC DNA]</scope>
    <source>
        <strain evidence="4 5">ULC007</strain>
    </source>
</reference>
<dbReference type="RefSeq" id="WP_073071759.1">
    <property type="nucleotide sequence ID" value="NZ_MPPI01000012.1"/>
</dbReference>
<evidence type="ECO:0000256" key="1">
    <source>
        <dbReference type="ARBA" id="ARBA00022553"/>
    </source>
</evidence>
<dbReference type="SUPFAM" id="SSF52172">
    <property type="entry name" value="CheY-like"/>
    <property type="match status" value="1"/>
</dbReference>
<feature type="modified residue" description="4-aspartylphosphate" evidence="2">
    <location>
        <position position="53"/>
    </location>
</feature>
<evidence type="ECO:0000313" key="5">
    <source>
        <dbReference type="Proteomes" id="UP000238634"/>
    </source>
</evidence>
<feature type="domain" description="Response regulatory" evidence="3">
    <location>
        <begin position="5"/>
        <end position="123"/>
    </location>
</feature>
<organism evidence="4 5">
    <name type="scientific">Phormidesmis priestleyi ULC007</name>
    <dbReference type="NCBI Taxonomy" id="1920490"/>
    <lineage>
        <taxon>Bacteria</taxon>
        <taxon>Bacillati</taxon>
        <taxon>Cyanobacteriota</taxon>
        <taxon>Cyanophyceae</taxon>
        <taxon>Leptolyngbyales</taxon>
        <taxon>Leptolyngbyaceae</taxon>
        <taxon>Phormidesmis</taxon>
    </lineage>
</organism>
<proteinExistence type="predicted"/>
<sequence>MNQLRLMVISDDPVATSIDRMLHTPEVEIVVAGSVNESLEAFGLRQPDVLICDVDLLDDERCLQMRSLRALEINRGWNATPAILVSGSIKDLDFNQAIAMGFRRFLARPIERDRLMSAITSLISLSN</sequence>
<evidence type="ECO:0000259" key="3">
    <source>
        <dbReference type="PROSITE" id="PS50110"/>
    </source>
</evidence>
<comment type="caution">
    <text evidence="4">The sequence shown here is derived from an EMBL/GenBank/DDBJ whole genome shotgun (WGS) entry which is preliminary data.</text>
</comment>
<dbReference type="SMART" id="SM00448">
    <property type="entry name" value="REC"/>
    <property type="match status" value="1"/>
</dbReference>
<gene>
    <name evidence="4" type="ORF">C7B65_10185</name>
</gene>
<dbReference type="InterPro" id="IPR011006">
    <property type="entry name" value="CheY-like_superfamily"/>
</dbReference>
<dbReference type="PANTHER" id="PTHR44591">
    <property type="entry name" value="STRESS RESPONSE REGULATOR PROTEIN 1"/>
    <property type="match status" value="1"/>
</dbReference>
<evidence type="ECO:0000256" key="2">
    <source>
        <dbReference type="PROSITE-ProRule" id="PRU00169"/>
    </source>
</evidence>
<reference evidence="4 5" key="2">
    <citation type="submission" date="2018-03" db="EMBL/GenBank/DDBJ databases">
        <title>The ancient ancestry and fast evolution of plastids.</title>
        <authorList>
            <person name="Moore K.R."/>
            <person name="Magnabosco C."/>
            <person name="Momper L."/>
            <person name="Gold D.A."/>
            <person name="Bosak T."/>
            <person name="Fournier G.P."/>
        </authorList>
    </citation>
    <scope>NUCLEOTIDE SEQUENCE [LARGE SCALE GENOMIC DNA]</scope>
    <source>
        <strain evidence="4 5">ULC007</strain>
    </source>
</reference>
<keyword evidence="5" id="KW-1185">Reference proteome</keyword>
<keyword evidence="1 2" id="KW-0597">Phosphoprotein</keyword>
<dbReference type="InterPro" id="IPR050595">
    <property type="entry name" value="Bact_response_regulator"/>
</dbReference>
<dbReference type="Pfam" id="PF00072">
    <property type="entry name" value="Response_reg"/>
    <property type="match status" value="1"/>
</dbReference>
<dbReference type="EMBL" id="PVWG01000009">
    <property type="protein sequence ID" value="PSB19656.1"/>
    <property type="molecule type" value="Genomic_DNA"/>
</dbReference>
<dbReference type="PROSITE" id="PS50110">
    <property type="entry name" value="RESPONSE_REGULATORY"/>
    <property type="match status" value="1"/>
</dbReference>
<dbReference type="GO" id="GO:0000160">
    <property type="term" value="P:phosphorelay signal transduction system"/>
    <property type="evidence" value="ECO:0007669"/>
    <property type="project" value="InterPro"/>
</dbReference>
<name>A0A2T1DGQ0_9CYAN</name>
<dbReference type="InterPro" id="IPR001789">
    <property type="entry name" value="Sig_transdc_resp-reg_receiver"/>
</dbReference>
<dbReference type="Proteomes" id="UP000238634">
    <property type="component" value="Unassembled WGS sequence"/>
</dbReference>
<dbReference type="Gene3D" id="3.40.50.2300">
    <property type="match status" value="1"/>
</dbReference>
<dbReference type="AlphaFoldDB" id="A0A2T1DGQ0"/>
<dbReference type="PANTHER" id="PTHR44591:SF23">
    <property type="entry name" value="CHEY SUBFAMILY"/>
    <property type="match status" value="1"/>
</dbReference>